<evidence type="ECO:0000313" key="8">
    <source>
        <dbReference type="Proteomes" id="UP000292702"/>
    </source>
</evidence>
<dbReference type="AlphaFoldDB" id="A0A4R0RHQ6"/>
<comment type="caution">
    <text evidence="7">The sequence shown here is derived from an EMBL/GenBank/DDBJ whole genome shotgun (WGS) entry which is preliminary data.</text>
</comment>
<dbReference type="Pfam" id="PF15459">
    <property type="entry name" value="RRP14"/>
    <property type="match status" value="1"/>
</dbReference>
<proteinExistence type="inferred from homology"/>
<comment type="subcellular location">
    <subcellularLocation>
        <location evidence="1">Nucleus</location>
    </subcellularLocation>
</comment>
<dbReference type="InterPro" id="IPR029188">
    <property type="entry name" value="Rrp14_N"/>
</dbReference>
<comment type="similarity">
    <text evidence="2">Belongs to the SURF6 family.</text>
</comment>
<feature type="compositionally biased region" description="Polar residues" evidence="4">
    <location>
        <begin position="341"/>
        <end position="350"/>
    </location>
</feature>
<dbReference type="Pfam" id="PF04935">
    <property type="entry name" value="SURF6"/>
    <property type="match status" value="1"/>
</dbReference>
<feature type="compositionally biased region" description="Low complexity" evidence="4">
    <location>
        <begin position="324"/>
        <end position="335"/>
    </location>
</feature>
<feature type="region of interest" description="Disordered" evidence="4">
    <location>
        <begin position="1"/>
        <end position="39"/>
    </location>
</feature>
<feature type="compositionally biased region" description="Basic and acidic residues" evidence="4">
    <location>
        <begin position="1"/>
        <end position="15"/>
    </location>
</feature>
<evidence type="ECO:0000256" key="3">
    <source>
        <dbReference type="ARBA" id="ARBA00023242"/>
    </source>
</evidence>
<evidence type="ECO:0000256" key="1">
    <source>
        <dbReference type="ARBA" id="ARBA00004123"/>
    </source>
</evidence>
<dbReference type="STRING" id="92696.A0A4R0RHQ6"/>
<dbReference type="PANTHER" id="PTHR14369:SF0">
    <property type="entry name" value="SURFEIT LOCUS PROTEIN 6"/>
    <property type="match status" value="1"/>
</dbReference>
<feature type="compositionally biased region" description="Basic and acidic residues" evidence="4">
    <location>
        <begin position="454"/>
        <end position="463"/>
    </location>
</feature>
<dbReference type="InterPro" id="IPR029190">
    <property type="entry name" value="Rrp14/SURF6_C"/>
</dbReference>
<dbReference type="PANTHER" id="PTHR14369">
    <property type="entry name" value="SURFEIT LOCUS PROTEIN 6"/>
    <property type="match status" value="1"/>
</dbReference>
<evidence type="ECO:0000259" key="6">
    <source>
        <dbReference type="Pfam" id="PF15459"/>
    </source>
</evidence>
<dbReference type="GO" id="GO:0003677">
    <property type="term" value="F:DNA binding"/>
    <property type="evidence" value="ECO:0007669"/>
    <property type="project" value="TreeGrafter"/>
</dbReference>
<gene>
    <name evidence="7" type="ORF">EIP91_002820</name>
</gene>
<evidence type="ECO:0000259" key="5">
    <source>
        <dbReference type="Pfam" id="PF04935"/>
    </source>
</evidence>
<feature type="compositionally biased region" description="Basic and acidic residues" evidence="4">
    <location>
        <begin position="110"/>
        <end position="124"/>
    </location>
</feature>
<feature type="compositionally biased region" description="Basic residues" evidence="4">
    <location>
        <begin position="469"/>
        <end position="481"/>
    </location>
</feature>
<dbReference type="InterPro" id="IPR007019">
    <property type="entry name" value="SURF6"/>
</dbReference>
<name>A0A4R0RHQ6_9APHY</name>
<dbReference type="OrthoDB" id="444809at2759"/>
<protein>
    <recommendedName>
        <fullName evidence="9">Ribosomal RNA-processing protein 14/surfeit locus protein 6 C-terminal domain-containing protein</fullName>
    </recommendedName>
</protein>
<dbReference type="EMBL" id="RWJN01000188">
    <property type="protein sequence ID" value="TCD65295.1"/>
    <property type="molecule type" value="Genomic_DNA"/>
</dbReference>
<dbReference type="GO" id="GO:0003723">
    <property type="term" value="F:RNA binding"/>
    <property type="evidence" value="ECO:0007669"/>
    <property type="project" value="TreeGrafter"/>
</dbReference>
<evidence type="ECO:0008006" key="9">
    <source>
        <dbReference type="Google" id="ProtNLM"/>
    </source>
</evidence>
<dbReference type="GO" id="GO:0042274">
    <property type="term" value="P:ribosomal small subunit biogenesis"/>
    <property type="evidence" value="ECO:0007669"/>
    <property type="project" value="TreeGrafter"/>
</dbReference>
<dbReference type="GO" id="GO:0005730">
    <property type="term" value="C:nucleolus"/>
    <property type="evidence" value="ECO:0007669"/>
    <property type="project" value="TreeGrafter"/>
</dbReference>
<dbReference type="GO" id="GO:0042273">
    <property type="term" value="P:ribosomal large subunit biogenesis"/>
    <property type="evidence" value="ECO:0007669"/>
    <property type="project" value="TreeGrafter"/>
</dbReference>
<evidence type="ECO:0000313" key="7">
    <source>
        <dbReference type="EMBL" id="TCD65295.1"/>
    </source>
</evidence>
<feature type="domain" description="Ribosomal RNA-processing protein 14/surfeit locus protein 6 C-terminal" evidence="5">
    <location>
        <begin position="255"/>
        <end position="448"/>
    </location>
</feature>
<organism evidence="7 8">
    <name type="scientific">Steccherinum ochraceum</name>
    <dbReference type="NCBI Taxonomy" id="92696"/>
    <lineage>
        <taxon>Eukaryota</taxon>
        <taxon>Fungi</taxon>
        <taxon>Dikarya</taxon>
        <taxon>Basidiomycota</taxon>
        <taxon>Agaricomycotina</taxon>
        <taxon>Agaricomycetes</taxon>
        <taxon>Polyporales</taxon>
        <taxon>Steccherinaceae</taxon>
        <taxon>Steccherinum</taxon>
    </lineage>
</organism>
<evidence type="ECO:0000256" key="4">
    <source>
        <dbReference type="SAM" id="MobiDB-lite"/>
    </source>
</evidence>
<feature type="compositionally biased region" description="Acidic residues" evidence="4">
    <location>
        <begin position="162"/>
        <end position="208"/>
    </location>
</feature>
<sequence>MSSKHLRTEQEHVAEGGRTAVAEKRKHFKQKPGQRPASSRAALNFLEILSTKMSTPASQLQASLEKHNEVFETLLNLIPAKYYLVQELSEEQIASKYQKNSKKQKAPKQAIKEASKKAKRDKLDPANNKTITELQDEAAALKVNEEETTSRKAKGKRRASEVDLDDEDEDVDMDAAFEAGEDGEDEDEEVEGEEGEGDAEDRDQEMDDSPLVPMPRSGGISELRQKLHAKMATLRRGGGGGAGAFQNGEAGSRDELIEERRRQRAAMREKRRKETREKIKRQEEAKGKKTKEKDERTRGNQTKTQLLVPDRPTLPSTHANIAFSSLSSQPGSSSKSKAHLKTSSNPTQALAQLAHRKEKLASLPEDKRKEKEEREKWEKAEARMEGVKVHDDESKLKKAAKRKEKEKTKSKKTWDERKQQIETSMVAKQKKRTDNIAARNERRSDKKRGIKTKPSKDKGRPGFEGKAFGKGKGKGKAPGKK</sequence>
<feature type="compositionally biased region" description="Polar residues" evidence="4">
    <location>
        <begin position="314"/>
        <end position="323"/>
    </location>
</feature>
<keyword evidence="8" id="KW-1185">Reference proteome</keyword>
<feature type="compositionally biased region" description="Basic and acidic residues" evidence="4">
    <location>
        <begin position="364"/>
        <end position="396"/>
    </location>
</feature>
<accession>A0A4R0RHQ6</accession>
<dbReference type="Proteomes" id="UP000292702">
    <property type="component" value="Unassembled WGS sequence"/>
</dbReference>
<feature type="region of interest" description="Disordered" evidence="4">
    <location>
        <begin position="97"/>
        <end position="481"/>
    </location>
</feature>
<evidence type="ECO:0000256" key="2">
    <source>
        <dbReference type="ARBA" id="ARBA00005904"/>
    </source>
</evidence>
<feature type="compositionally biased region" description="Basic and acidic residues" evidence="4">
    <location>
        <begin position="251"/>
        <end position="298"/>
    </location>
</feature>
<feature type="compositionally biased region" description="Basic and acidic residues" evidence="4">
    <location>
        <begin position="403"/>
        <end position="420"/>
    </location>
</feature>
<keyword evidence="3" id="KW-0539">Nucleus</keyword>
<feature type="domain" description="Ribosomal RNA-processing protein 14 N-terminal" evidence="6">
    <location>
        <begin position="63"/>
        <end position="126"/>
    </location>
</feature>
<reference evidence="7 8" key="1">
    <citation type="submission" date="2018-11" db="EMBL/GenBank/DDBJ databases">
        <title>Genome assembly of Steccherinum ochraceum LE-BIN_3174, the white-rot fungus of the Steccherinaceae family (The Residual Polyporoid clade, Polyporales, Basidiomycota).</title>
        <authorList>
            <person name="Fedorova T.V."/>
            <person name="Glazunova O.A."/>
            <person name="Landesman E.O."/>
            <person name="Moiseenko K.V."/>
            <person name="Psurtseva N.V."/>
            <person name="Savinova O.S."/>
            <person name="Shakhova N.V."/>
            <person name="Tyazhelova T.V."/>
            <person name="Vasina D.V."/>
        </authorList>
    </citation>
    <scope>NUCLEOTIDE SEQUENCE [LARGE SCALE GENOMIC DNA]</scope>
    <source>
        <strain evidence="7 8">LE-BIN_3174</strain>
    </source>
</reference>